<proteinExistence type="predicted"/>
<name>A0ABW8J3X1_9GAMM</name>
<dbReference type="EMBL" id="JADIKK010000008">
    <property type="protein sequence ID" value="MFK2876894.1"/>
    <property type="molecule type" value="Genomic_DNA"/>
</dbReference>
<organism evidence="1 2">
    <name type="scientific">Rhodanobacter hydrolyticus</name>
    <dbReference type="NCBI Taxonomy" id="2250595"/>
    <lineage>
        <taxon>Bacteria</taxon>
        <taxon>Pseudomonadati</taxon>
        <taxon>Pseudomonadota</taxon>
        <taxon>Gammaproteobacteria</taxon>
        <taxon>Lysobacterales</taxon>
        <taxon>Rhodanobacteraceae</taxon>
        <taxon>Rhodanobacter</taxon>
    </lineage>
</organism>
<comment type="caution">
    <text evidence="1">The sequence shown here is derived from an EMBL/GenBank/DDBJ whole genome shotgun (WGS) entry which is preliminary data.</text>
</comment>
<gene>
    <name evidence="1" type="ORF">ISP25_07430</name>
</gene>
<accession>A0ABW8J3X1</accession>
<keyword evidence="2" id="KW-1185">Reference proteome</keyword>
<evidence type="ECO:0000313" key="2">
    <source>
        <dbReference type="Proteomes" id="UP001620339"/>
    </source>
</evidence>
<reference evidence="1 2" key="1">
    <citation type="submission" date="2020-10" db="EMBL/GenBank/DDBJ databases">
        <title>Phylogeny of dyella-like bacteria.</title>
        <authorList>
            <person name="Fu J."/>
        </authorList>
    </citation>
    <scope>NUCLEOTIDE SEQUENCE [LARGE SCALE GENOMIC DNA]</scope>
    <source>
        <strain evidence="1 2">KACC 19113</strain>
    </source>
</reference>
<sequence length="163" mass="17276">MVAQVGFPQGLEYEDGTPVAYVAAIQNFGAPAVGIPKRPFIEPAISDHKQDWVRLMGHGARKVGEGSLSAFDVLDGVGRMAVGDIQEEIASITSPELSPITVLLRKWMKEGRTITGKTVGEAAQAIEDGVDPGTDDKPLNATGFLIASVRNAVNKADAEFEAE</sequence>
<evidence type="ECO:0000313" key="1">
    <source>
        <dbReference type="EMBL" id="MFK2876894.1"/>
    </source>
</evidence>
<protein>
    <submittedName>
        <fullName evidence="1">Uncharacterized protein</fullName>
    </submittedName>
</protein>
<dbReference type="RefSeq" id="WP_404612885.1">
    <property type="nucleotide sequence ID" value="NZ_JADIKK010000008.1"/>
</dbReference>
<dbReference type="Proteomes" id="UP001620339">
    <property type="component" value="Unassembled WGS sequence"/>
</dbReference>